<dbReference type="GeneID" id="30309119"/>
<protein>
    <submittedName>
        <fullName evidence="1">Uncharacterized protein</fullName>
    </submittedName>
</protein>
<gene>
    <name evidence="1" type="ORF">P29B0810_046</name>
</gene>
<evidence type="ECO:0000313" key="2">
    <source>
        <dbReference type="Proteomes" id="UP000202081"/>
    </source>
</evidence>
<proteinExistence type="predicted"/>
<evidence type="ECO:0000313" key="1">
    <source>
        <dbReference type="EMBL" id="AOV61741.1"/>
    </source>
</evidence>
<organism evidence="1 2">
    <name type="scientific">Synechococcus phage S-WAM2</name>
    <dbReference type="NCBI Taxonomy" id="1815522"/>
    <lineage>
        <taxon>Viruses</taxon>
        <taxon>Duplodnaviria</taxon>
        <taxon>Heunggongvirae</taxon>
        <taxon>Uroviricota</taxon>
        <taxon>Caudoviricetes</taxon>
        <taxon>Pantevenvirales</taxon>
        <taxon>Kyanoviridae</taxon>
        <taxon>Cymopoleiavirus</taxon>
        <taxon>Cymopoleiavirus swam2</taxon>
    </lineage>
</organism>
<sequence length="45" mass="5333">MITKEDREFVDFLFGKLFKHVDTDMLDLQDDDTCCDHIQLSLLEV</sequence>
<keyword evidence="2" id="KW-1185">Reference proteome</keyword>
<accession>A0A1D8KSY1</accession>
<reference evidence="1 2" key="1">
    <citation type="journal article" date="2016" name="Virology">
        <title>The genomic content and context of auxiliary metabolic genes in marine cyanomyoviruses.</title>
        <authorList>
            <person name="Crummett L.T."/>
            <person name="Puxty R.J."/>
            <person name="Weihe C."/>
            <person name="Marston M.F."/>
            <person name="Martiny J.B."/>
        </authorList>
    </citation>
    <scope>NUCLEOTIDE SEQUENCE [LARGE SCALE GENOMIC DNA]</scope>
    <source>
        <strain evidence="1">0810PA29</strain>
    </source>
</reference>
<dbReference type="KEGG" id="vg:30309119"/>
<dbReference type="Proteomes" id="UP000202081">
    <property type="component" value="Segment"/>
</dbReference>
<dbReference type="RefSeq" id="YP_009324209.1">
    <property type="nucleotide sequence ID" value="NC_031935.1"/>
</dbReference>
<dbReference type="EMBL" id="KU686211">
    <property type="protein sequence ID" value="AOV61741.1"/>
    <property type="molecule type" value="Genomic_DNA"/>
</dbReference>
<name>A0A1D8KSY1_9CAUD</name>